<dbReference type="KEGG" id="sdyn:Mal52_07640"/>
<dbReference type="EMBL" id="CP036276">
    <property type="protein sequence ID" value="QDU42308.1"/>
    <property type="molecule type" value="Genomic_DNA"/>
</dbReference>
<feature type="signal peptide" evidence="1">
    <location>
        <begin position="1"/>
        <end position="21"/>
    </location>
</feature>
<dbReference type="AlphaFoldDB" id="A0A517ZIL0"/>
<sequence length="214" mass="23955" precursor="true">MRSWILIVATLVVLVTAETTSAGKYNPERNIGDPAPVWKDLPGTDGNTHSLADLKDKEAIVVVVTCNTCPYAVEYEDRIIEFAKKHAGEKSKIAVVALSVNTREEADLLPAMKERAKEKKFPFAYLFDASQKIGREFGATRTPEFFVLDKQRKIIYMGAMDDSTDPKKVTKNYVELAVQAALAGKKPETEETVAIGCGVRYERKSRARRRRKTK</sequence>
<name>A0A517ZIL0_9PLAN</name>
<dbReference type="Gene3D" id="3.40.30.10">
    <property type="entry name" value="Glutaredoxin"/>
    <property type="match status" value="1"/>
</dbReference>
<keyword evidence="1" id="KW-0732">Signal</keyword>
<dbReference type="InterPro" id="IPR013740">
    <property type="entry name" value="Redoxin"/>
</dbReference>
<feature type="domain" description="Thioredoxin" evidence="2">
    <location>
        <begin position="29"/>
        <end position="183"/>
    </location>
</feature>
<dbReference type="PROSITE" id="PS51352">
    <property type="entry name" value="THIOREDOXIN_2"/>
    <property type="match status" value="1"/>
</dbReference>
<dbReference type="Pfam" id="PF08534">
    <property type="entry name" value="Redoxin"/>
    <property type="match status" value="1"/>
</dbReference>
<dbReference type="PANTHER" id="PTHR43640:SF1">
    <property type="entry name" value="THIOREDOXIN-DEPENDENT PEROXIREDOXIN"/>
    <property type="match status" value="1"/>
</dbReference>
<dbReference type="InterPro" id="IPR036249">
    <property type="entry name" value="Thioredoxin-like_sf"/>
</dbReference>
<keyword evidence="4" id="KW-1185">Reference proteome</keyword>
<dbReference type="SUPFAM" id="SSF52833">
    <property type="entry name" value="Thioredoxin-like"/>
    <property type="match status" value="1"/>
</dbReference>
<dbReference type="RefSeq" id="WP_145374372.1">
    <property type="nucleotide sequence ID" value="NZ_CP036276.1"/>
</dbReference>
<dbReference type="Proteomes" id="UP000319383">
    <property type="component" value="Chromosome"/>
</dbReference>
<dbReference type="PANTHER" id="PTHR43640">
    <property type="entry name" value="OS07G0260300 PROTEIN"/>
    <property type="match status" value="1"/>
</dbReference>
<protein>
    <submittedName>
        <fullName evidence="3">Redoxin</fullName>
    </submittedName>
</protein>
<evidence type="ECO:0000313" key="3">
    <source>
        <dbReference type="EMBL" id="QDU42308.1"/>
    </source>
</evidence>
<feature type="chain" id="PRO_5021824582" evidence="1">
    <location>
        <begin position="22"/>
        <end position="214"/>
    </location>
</feature>
<reference evidence="3 4" key="1">
    <citation type="submission" date="2019-02" db="EMBL/GenBank/DDBJ databases">
        <title>Deep-cultivation of Planctomycetes and their phenomic and genomic characterization uncovers novel biology.</title>
        <authorList>
            <person name="Wiegand S."/>
            <person name="Jogler M."/>
            <person name="Boedeker C."/>
            <person name="Pinto D."/>
            <person name="Vollmers J."/>
            <person name="Rivas-Marin E."/>
            <person name="Kohn T."/>
            <person name="Peeters S.H."/>
            <person name="Heuer A."/>
            <person name="Rast P."/>
            <person name="Oberbeckmann S."/>
            <person name="Bunk B."/>
            <person name="Jeske O."/>
            <person name="Meyerdierks A."/>
            <person name="Storesund J.E."/>
            <person name="Kallscheuer N."/>
            <person name="Luecker S."/>
            <person name="Lage O.M."/>
            <person name="Pohl T."/>
            <person name="Merkel B.J."/>
            <person name="Hornburger P."/>
            <person name="Mueller R.-W."/>
            <person name="Bruemmer F."/>
            <person name="Labrenz M."/>
            <person name="Spormann A.M."/>
            <person name="Op den Camp H."/>
            <person name="Overmann J."/>
            <person name="Amann R."/>
            <person name="Jetten M.S.M."/>
            <person name="Mascher T."/>
            <person name="Medema M.H."/>
            <person name="Devos D.P."/>
            <person name="Kaster A.-K."/>
            <person name="Ovreas L."/>
            <person name="Rohde M."/>
            <person name="Galperin M.Y."/>
            <person name="Jogler C."/>
        </authorList>
    </citation>
    <scope>NUCLEOTIDE SEQUENCE [LARGE SCALE GENOMIC DNA]</scope>
    <source>
        <strain evidence="3 4">Mal52</strain>
    </source>
</reference>
<dbReference type="GO" id="GO:0016491">
    <property type="term" value="F:oxidoreductase activity"/>
    <property type="evidence" value="ECO:0007669"/>
    <property type="project" value="InterPro"/>
</dbReference>
<gene>
    <name evidence="3" type="ORF">Mal52_07640</name>
</gene>
<evidence type="ECO:0000313" key="4">
    <source>
        <dbReference type="Proteomes" id="UP000319383"/>
    </source>
</evidence>
<dbReference type="CDD" id="cd02969">
    <property type="entry name" value="PRX_like1"/>
    <property type="match status" value="1"/>
</dbReference>
<evidence type="ECO:0000259" key="2">
    <source>
        <dbReference type="PROSITE" id="PS51352"/>
    </source>
</evidence>
<evidence type="ECO:0000256" key="1">
    <source>
        <dbReference type="SAM" id="SignalP"/>
    </source>
</evidence>
<organism evidence="3 4">
    <name type="scientific">Symmachiella dynata</name>
    <dbReference type="NCBI Taxonomy" id="2527995"/>
    <lineage>
        <taxon>Bacteria</taxon>
        <taxon>Pseudomonadati</taxon>
        <taxon>Planctomycetota</taxon>
        <taxon>Planctomycetia</taxon>
        <taxon>Planctomycetales</taxon>
        <taxon>Planctomycetaceae</taxon>
        <taxon>Symmachiella</taxon>
    </lineage>
</organism>
<dbReference type="InterPro" id="IPR047262">
    <property type="entry name" value="PRX-like1"/>
</dbReference>
<proteinExistence type="predicted"/>
<dbReference type="InterPro" id="IPR013766">
    <property type="entry name" value="Thioredoxin_domain"/>
</dbReference>
<accession>A0A517ZIL0</accession>